<dbReference type="AlphaFoldDB" id="A0A0M3SJ93"/>
<dbReference type="KEGG" id="scj:SCANT_v1c04280"/>
<feature type="transmembrane region" description="Helical" evidence="1">
    <location>
        <begin position="78"/>
        <end position="99"/>
    </location>
</feature>
<evidence type="ECO:0008006" key="4">
    <source>
        <dbReference type="Google" id="ProtNLM"/>
    </source>
</evidence>
<keyword evidence="3" id="KW-1185">Reference proteome</keyword>
<organism evidence="2 3">
    <name type="scientific">Spiroplasma cantharicola</name>
    <dbReference type="NCBI Taxonomy" id="362837"/>
    <lineage>
        <taxon>Bacteria</taxon>
        <taxon>Bacillati</taxon>
        <taxon>Mycoplasmatota</taxon>
        <taxon>Mollicutes</taxon>
        <taxon>Entomoplasmatales</taxon>
        <taxon>Spiroplasmataceae</taxon>
        <taxon>Spiroplasma</taxon>
    </lineage>
</organism>
<gene>
    <name evidence="2" type="ORF">SCANT_v1c04280</name>
</gene>
<accession>A0A0M3SJ93</accession>
<dbReference type="PATRIC" id="fig|362837.3.peg.435"/>
<feature type="transmembrane region" description="Helical" evidence="1">
    <location>
        <begin position="52"/>
        <end position="72"/>
    </location>
</feature>
<reference evidence="2 3" key="1">
    <citation type="journal article" date="2015" name="Genome Announc.">
        <title>Complete Genome Sequence of Spiroplasma cantharicola CC-1T (DSM 21588), a Bacterium Isolated from Soldier Beetle (Cantharis carolinus).</title>
        <authorList>
            <person name="Lo W.S."/>
            <person name="Liu P.Y."/>
            <person name="Kuo C.H."/>
        </authorList>
    </citation>
    <scope>NUCLEOTIDE SEQUENCE [LARGE SCALE GENOMIC DNA]</scope>
    <source>
        <strain evidence="2 3">CC-1</strain>
    </source>
</reference>
<protein>
    <recommendedName>
        <fullName evidence="4">Transmembrane protein</fullName>
    </recommendedName>
</protein>
<dbReference type="EMBL" id="CP012622">
    <property type="protein sequence ID" value="ALD66334.1"/>
    <property type="molecule type" value="Genomic_DNA"/>
</dbReference>
<dbReference type="Proteomes" id="UP000063919">
    <property type="component" value="Chromosome"/>
</dbReference>
<sequence length="161" mass="19092">MNLKYDKKNINKILILILILSILNFSISILIPLFIIYKIILFKPSRKAVDNIIKYSLLIIFSPIIFILWWLILICVSISIVLLNIIAFIYIIFLMFLSFKVIYKIFKFIINQFFIKQENLSTEIFSLKNWLYNNYLIIISKINQKNKLTINKVVSPPKLTI</sequence>
<keyword evidence="1" id="KW-0812">Transmembrane</keyword>
<dbReference type="STRING" id="362837.SCANT_v1c04280"/>
<evidence type="ECO:0000256" key="1">
    <source>
        <dbReference type="SAM" id="Phobius"/>
    </source>
</evidence>
<proteinExistence type="predicted"/>
<feature type="transmembrane region" description="Helical" evidence="1">
    <location>
        <begin position="13"/>
        <end position="40"/>
    </location>
</feature>
<keyword evidence="1" id="KW-1133">Transmembrane helix</keyword>
<keyword evidence="1" id="KW-0472">Membrane</keyword>
<evidence type="ECO:0000313" key="3">
    <source>
        <dbReference type="Proteomes" id="UP000063919"/>
    </source>
</evidence>
<evidence type="ECO:0000313" key="2">
    <source>
        <dbReference type="EMBL" id="ALD66334.1"/>
    </source>
</evidence>
<name>A0A0M3SJ93_9MOLU</name>